<protein>
    <submittedName>
        <fullName evidence="4">Serine hydrolase</fullName>
    </submittedName>
</protein>
<dbReference type="SUPFAM" id="SSF56601">
    <property type="entry name" value="beta-lactamase/transpeptidase-like"/>
    <property type="match status" value="1"/>
</dbReference>
<dbReference type="Proteomes" id="UP000625210">
    <property type="component" value="Unassembled WGS sequence"/>
</dbReference>
<feature type="chain" id="PRO_5039629338" evidence="2">
    <location>
        <begin position="28"/>
        <end position="571"/>
    </location>
</feature>
<dbReference type="InterPro" id="IPR001466">
    <property type="entry name" value="Beta-lactam-related"/>
</dbReference>
<keyword evidence="1 4" id="KW-0378">Hydrolase</keyword>
<evidence type="ECO:0000256" key="1">
    <source>
        <dbReference type="ARBA" id="ARBA00022801"/>
    </source>
</evidence>
<reference evidence="4" key="2">
    <citation type="submission" date="2020-09" db="EMBL/GenBank/DDBJ databases">
        <authorList>
            <person name="Sun Q."/>
            <person name="Zhou Y."/>
        </authorList>
    </citation>
    <scope>NUCLEOTIDE SEQUENCE</scope>
    <source>
        <strain evidence="4">CGMCC 1.15179</strain>
    </source>
</reference>
<evidence type="ECO:0000313" key="4">
    <source>
        <dbReference type="EMBL" id="GGE14162.1"/>
    </source>
</evidence>
<keyword evidence="2" id="KW-0732">Signal</keyword>
<accession>A0A8J2VBV2</accession>
<evidence type="ECO:0000259" key="3">
    <source>
        <dbReference type="Pfam" id="PF00144"/>
    </source>
</evidence>
<keyword evidence="5" id="KW-1185">Reference proteome</keyword>
<proteinExistence type="predicted"/>
<dbReference type="RefSeq" id="WP_229751871.1">
    <property type="nucleotide sequence ID" value="NZ_BMHQ01000004.1"/>
</dbReference>
<evidence type="ECO:0000313" key="5">
    <source>
        <dbReference type="Proteomes" id="UP000625210"/>
    </source>
</evidence>
<reference evidence="4" key="1">
    <citation type="journal article" date="2014" name="Int. J. Syst. Evol. Microbiol.">
        <title>Complete genome sequence of Corynebacterium casei LMG S-19264T (=DSM 44701T), isolated from a smear-ripened cheese.</title>
        <authorList>
            <consortium name="US DOE Joint Genome Institute (JGI-PGF)"/>
            <person name="Walter F."/>
            <person name="Albersmeier A."/>
            <person name="Kalinowski J."/>
            <person name="Ruckert C."/>
        </authorList>
    </citation>
    <scope>NUCLEOTIDE SEQUENCE</scope>
    <source>
        <strain evidence="4">CGMCC 1.15179</strain>
    </source>
</reference>
<dbReference type="EMBL" id="BMHQ01000004">
    <property type="protein sequence ID" value="GGE14162.1"/>
    <property type="molecule type" value="Genomic_DNA"/>
</dbReference>
<dbReference type="InterPro" id="IPR050789">
    <property type="entry name" value="Diverse_Enzym_Activities"/>
</dbReference>
<gene>
    <name evidence="4" type="primary">ampC</name>
    <name evidence="4" type="ORF">GCM10011571_14510</name>
</gene>
<comment type="caution">
    <text evidence="4">The sequence shown here is derived from an EMBL/GenBank/DDBJ whole genome shotgun (WGS) entry which is preliminary data.</text>
</comment>
<dbReference type="Gene3D" id="3.40.710.10">
    <property type="entry name" value="DD-peptidase/beta-lactamase superfamily"/>
    <property type="match status" value="1"/>
</dbReference>
<evidence type="ECO:0000256" key="2">
    <source>
        <dbReference type="SAM" id="SignalP"/>
    </source>
</evidence>
<dbReference type="Pfam" id="PF00144">
    <property type="entry name" value="Beta-lactamase"/>
    <property type="match status" value="1"/>
</dbReference>
<feature type="domain" description="Beta-lactamase-related" evidence="3">
    <location>
        <begin position="88"/>
        <end position="430"/>
    </location>
</feature>
<dbReference type="PANTHER" id="PTHR43283:SF11">
    <property type="entry name" value="BETA-LACTAMASE-RELATED DOMAIN-CONTAINING PROTEIN"/>
    <property type="match status" value="1"/>
</dbReference>
<dbReference type="GO" id="GO:0016787">
    <property type="term" value="F:hydrolase activity"/>
    <property type="evidence" value="ECO:0007669"/>
    <property type="project" value="UniProtKB-KW"/>
</dbReference>
<dbReference type="InterPro" id="IPR012338">
    <property type="entry name" value="Beta-lactam/transpept-like"/>
</dbReference>
<organism evidence="4 5">
    <name type="scientific">Marinithermofilum abyssi</name>
    <dbReference type="NCBI Taxonomy" id="1571185"/>
    <lineage>
        <taxon>Bacteria</taxon>
        <taxon>Bacillati</taxon>
        <taxon>Bacillota</taxon>
        <taxon>Bacilli</taxon>
        <taxon>Bacillales</taxon>
        <taxon>Thermoactinomycetaceae</taxon>
        <taxon>Marinithermofilum</taxon>
    </lineage>
</organism>
<name>A0A8J2VBV2_9BACL</name>
<sequence>MGWKMGWYRILSVTTGVSLLIPATAVGADQAAGATTEVRDWNKGGSAVFTHTPPFPWDKPGVSSPVLHPGTPAAAGMSEASLEAMDPYLEQAVQDKVMPGAVVLIARKGQIVKHQAYGNALQYKDDQYSPVDQPIPMEKATIFDVASISKIFTTTAAMKLYEEGKFQLDDPVAKYIPEFAANGKEEVTIRQLMTHTSGFEPFIPLWKEEGNREDRLQAVFAHPLKSPPGTTYVYSDLNMITLGALVEKLSGMRQDAYVKKAITEPLGMKDTMYNPPASLKPRIAATEYQPWTERGLVWGEVHDENAASLDGVAGHAGVFSTAHDLAVFAHTMLNKGKYGNTHILKPETVELMEKNQTADFPGDEHGLGWELKQGWFMDALSDIRSMGHTGFTGTSIVINRNNGVMAILLTNRVHPTRKTVSTNPARRQVARLTADAIPVAIPGDGKAWFAGYGDNLDRSLVTELDGFKGPLTLTFETWYRTDGDTDYGVVEVSENGYDWKAVSDPYTESSEGWKKLTLSLPEGARFIRFRYHTDDYANGRGWYVHKPELKTADGQQVNAEWSGVGWEMRDR</sequence>
<feature type="signal peptide" evidence="2">
    <location>
        <begin position="1"/>
        <end position="27"/>
    </location>
</feature>
<dbReference type="PANTHER" id="PTHR43283">
    <property type="entry name" value="BETA-LACTAMASE-RELATED"/>
    <property type="match status" value="1"/>
</dbReference>
<dbReference type="AlphaFoldDB" id="A0A8J2VBV2"/>